<dbReference type="Proteomes" id="UP000035648">
    <property type="component" value="Chromosome"/>
</dbReference>
<dbReference type="Pfam" id="PF01649">
    <property type="entry name" value="Ribosomal_S20p"/>
    <property type="match status" value="1"/>
</dbReference>
<dbReference type="GO" id="GO:1990904">
    <property type="term" value="C:ribonucleoprotein complex"/>
    <property type="evidence" value="ECO:0007669"/>
    <property type="project" value="UniProtKB-KW"/>
</dbReference>
<dbReference type="GO" id="GO:0005840">
    <property type="term" value="C:ribosome"/>
    <property type="evidence" value="ECO:0007669"/>
    <property type="project" value="UniProtKB-KW"/>
</dbReference>
<dbReference type="GO" id="GO:0003735">
    <property type="term" value="F:structural constituent of ribosome"/>
    <property type="evidence" value="ECO:0007669"/>
    <property type="project" value="InterPro"/>
</dbReference>
<comment type="function">
    <text evidence="6">Binds directly to 16S ribosomal RNA.</text>
</comment>
<feature type="compositionally biased region" description="Basic and acidic residues" evidence="7">
    <location>
        <begin position="77"/>
        <end position="97"/>
    </location>
</feature>
<dbReference type="KEGG" id="bbgw:UT28_C0001G0508"/>
<evidence type="ECO:0000256" key="2">
    <source>
        <dbReference type="ARBA" id="ARBA00022884"/>
    </source>
</evidence>
<dbReference type="Gene3D" id="1.20.58.110">
    <property type="entry name" value="Ribosomal protein S20"/>
    <property type="match status" value="1"/>
</dbReference>
<dbReference type="HAMAP" id="MF_00500">
    <property type="entry name" value="Ribosomal_bS20"/>
    <property type="match status" value="1"/>
</dbReference>
<evidence type="ECO:0000256" key="3">
    <source>
        <dbReference type="ARBA" id="ARBA00022980"/>
    </source>
</evidence>
<keyword evidence="1 6" id="KW-0699">rRNA-binding</keyword>
<evidence type="ECO:0000256" key="6">
    <source>
        <dbReference type="HAMAP-Rule" id="MF_00500"/>
    </source>
</evidence>
<dbReference type="PATRIC" id="fig|1618337.4.peg.508"/>
<dbReference type="STRING" id="1618337.UT28_C0001G0508"/>
<dbReference type="SUPFAM" id="SSF46992">
    <property type="entry name" value="Ribosomal protein S20"/>
    <property type="match status" value="1"/>
</dbReference>
<name>A0A0G4B4I5_9BACT</name>
<proteinExistence type="inferred from homology"/>
<dbReference type="NCBIfam" id="TIGR00029">
    <property type="entry name" value="S20"/>
    <property type="match status" value="1"/>
</dbReference>
<evidence type="ECO:0000313" key="9">
    <source>
        <dbReference type="Proteomes" id="UP000035648"/>
    </source>
</evidence>
<dbReference type="InterPro" id="IPR002583">
    <property type="entry name" value="Ribosomal_bS20"/>
</dbReference>
<evidence type="ECO:0000256" key="1">
    <source>
        <dbReference type="ARBA" id="ARBA00022730"/>
    </source>
</evidence>
<keyword evidence="3 6" id="KW-0689">Ribosomal protein</keyword>
<comment type="similarity">
    <text evidence="6">Belongs to the bacterial ribosomal protein bS20 family.</text>
</comment>
<keyword evidence="4 6" id="KW-0687">Ribonucleoprotein</keyword>
<dbReference type="AlphaFoldDB" id="A0A0G4B4I5"/>
<dbReference type="EMBL" id="CP011213">
    <property type="protein sequence ID" value="AKM82313.1"/>
    <property type="molecule type" value="Genomic_DNA"/>
</dbReference>
<dbReference type="InterPro" id="IPR036510">
    <property type="entry name" value="Ribosomal_bS20_sf"/>
</dbReference>
<dbReference type="GO" id="GO:0003677">
    <property type="term" value="F:DNA binding"/>
    <property type="evidence" value="ECO:0007669"/>
    <property type="project" value="UniProtKB-KW"/>
</dbReference>
<keyword evidence="8" id="KW-0238">DNA-binding</keyword>
<gene>
    <name evidence="6" type="primary">rpsT</name>
    <name evidence="8" type="ORF">UT28_C0001G0508</name>
</gene>
<dbReference type="GO" id="GO:0019843">
    <property type="term" value="F:rRNA binding"/>
    <property type="evidence" value="ECO:0007669"/>
    <property type="project" value="UniProtKB-UniRule"/>
</dbReference>
<accession>A0A0G4B4I5</accession>
<evidence type="ECO:0000313" key="8">
    <source>
        <dbReference type="EMBL" id="AKM82313.1"/>
    </source>
</evidence>
<evidence type="ECO:0000256" key="5">
    <source>
        <dbReference type="ARBA" id="ARBA00035136"/>
    </source>
</evidence>
<sequence>MPITKSAKKSLKVSRVKKAQNLKTKVALSKALKNVDEKTVNSAVSTIDKAAKTGVIHKNKAARLKSALSKKFSTTKAKAEKAEAKVEKKAATPEKKAAPKAAAKKAPAKK</sequence>
<dbReference type="GO" id="GO:0006412">
    <property type="term" value="P:translation"/>
    <property type="evidence" value="ECO:0007669"/>
    <property type="project" value="UniProtKB-UniRule"/>
</dbReference>
<keyword evidence="2 6" id="KW-0694">RNA-binding</keyword>
<organism evidence="8 9">
    <name type="scientific">Berkelbacteria bacterium GW2011_GWE1_39_12</name>
    <dbReference type="NCBI Taxonomy" id="1618337"/>
    <lineage>
        <taxon>Bacteria</taxon>
        <taxon>Candidatus Berkelbacteria</taxon>
    </lineage>
</organism>
<evidence type="ECO:0000256" key="4">
    <source>
        <dbReference type="ARBA" id="ARBA00023274"/>
    </source>
</evidence>
<evidence type="ECO:0000256" key="7">
    <source>
        <dbReference type="SAM" id="MobiDB-lite"/>
    </source>
</evidence>
<feature type="region of interest" description="Disordered" evidence="7">
    <location>
        <begin position="72"/>
        <end position="110"/>
    </location>
</feature>
<reference evidence="8 9" key="1">
    <citation type="journal article" date="2015" name="Nature">
        <title>rRNA introns, odd ribosomes, and small enigmatic genomes across a large radiation of phyla.</title>
        <authorList>
            <person name="Brown C.T."/>
            <person name="Hug L.A."/>
            <person name="Thomas B.C."/>
            <person name="Sharon I."/>
            <person name="Castelle C.J."/>
            <person name="Singh A."/>
            <person name="Wilkins M.J."/>
            <person name="Williams K.H."/>
            <person name="Banfield J.F."/>
        </authorList>
    </citation>
    <scope>NUCLEOTIDE SEQUENCE [LARGE SCALE GENOMIC DNA]</scope>
</reference>
<protein>
    <recommendedName>
        <fullName evidence="5 6">Small ribosomal subunit protein bS20</fullName>
    </recommendedName>
</protein>